<accession>A0A2W2CVM7</accession>
<protein>
    <recommendedName>
        <fullName evidence="3">N-acetyltransferase</fullName>
    </recommendedName>
</protein>
<dbReference type="RefSeq" id="WP_111136199.1">
    <property type="nucleotide sequence ID" value="NZ_POUB01000188.1"/>
</dbReference>
<evidence type="ECO:0008006" key="3">
    <source>
        <dbReference type="Google" id="ProtNLM"/>
    </source>
</evidence>
<evidence type="ECO:0000313" key="1">
    <source>
        <dbReference type="EMBL" id="PZF92017.1"/>
    </source>
</evidence>
<dbReference type="Gene3D" id="3.40.630.30">
    <property type="match status" value="1"/>
</dbReference>
<dbReference type="EMBL" id="POUB01000188">
    <property type="protein sequence ID" value="PZF92017.1"/>
    <property type="molecule type" value="Genomic_DNA"/>
</dbReference>
<name>A0A2W2CVM7_9ACTN</name>
<organism evidence="1 2">
    <name type="scientific">Micromonospora deserti</name>
    <dbReference type="NCBI Taxonomy" id="2070366"/>
    <lineage>
        <taxon>Bacteria</taxon>
        <taxon>Bacillati</taxon>
        <taxon>Actinomycetota</taxon>
        <taxon>Actinomycetes</taxon>
        <taxon>Micromonosporales</taxon>
        <taxon>Micromonosporaceae</taxon>
        <taxon>Micromonospora</taxon>
    </lineage>
</organism>
<dbReference type="OrthoDB" id="7057833at2"/>
<reference evidence="1 2" key="1">
    <citation type="submission" date="2018-01" db="EMBL/GenBank/DDBJ databases">
        <title>Draft genome sequence of Salinispora sp. 13K206.</title>
        <authorList>
            <person name="Sahin N."/>
            <person name="Saygin H."/>
            <person name="Ay H."/>
        </authorList>
    </citation>
    <scope>NUCLEOTIDE SEQUENCE [LARGE SCALE GENOMIC DNA]</scope>
    <source>
        <strain evidence="1 2">13K206</strain>
    </source>
</reference>
<evidence type="ECO:0000313" key="2">
    <source>
        <dbReference type="Proteomes" id="UP000248749"/>
    </source>
</evidence>
<dbReference type="InterPro" id="IPR016181">
    <property type="entry name" value="Acyl_CoA_acyltransferase"/>
</dbReference>
<dbReference type="SUPFAM" id="SSF55729">
    <property type="entry name" value="Acyl-CoA N-acyltransferases (Nat)"/>
    <property type="match status" value="1"/>
</dbReference>
<sequence length="194" mass="21614">MKRLLPVARARWGDITDIVNLVADTLVTSTTGAWLVPNEHRRRDVLKAVTRIWTEHALLFGEAYLLEDHSAAAVWFHRYGPVPPPTGYGERLAVACGEHLDRFLCLDAVLRTHRPAGPHNHLAFFAVAPAARRISRAAALLTSSSAWMDRALLPAYAEATTVADRDLYARHGYVAHPPFALPDGTTTYPMWRSR</sequence>
<gene>
    <name evidence="1" type="ORF">C1I99_22425</name>
</gene>
<comment type="caution">
    <text evidence="1">The sequence shown here is derived from an EMBL/GenBank/DDBJ whole genome shotgun (WGS) entry which is preliminary data.</text>
</comment>
<dbReference type="Proteomes" id="UP000248749">
    <property type="component" value="Unassembled WGS sequence"/>
</dbReference>
<keyword evidence="2" id="KW-1185">Reference proteome</keyword>
<proteinExistence type="predicted"/>
<dbReference type="AlphaFoldDB" id="A0A2W2CVM7"/>